<feature type="region of interest" description="Disordered" evidence="5">
    <location>
        <begin position="96"/>
        <end position="116"/>
    </location>
</feature>
<dbReference type="Proteomes" id="UP001445076">
    <property type="component" value="Unassembled WGS sequence"/>
</dbReference>
<comment type="cofactor">
    <cofactor evidence="1 4">
        <name>FAD</name>
        <dbReference type="ChEBI" id="CHEBI:57692"/>
    </cofactor>
</comment>
<feature type="compositionally biased region" description="Basic and acidic residues" evidence="5">
    <location>
        <begin position="105"/>
        <end position="116"/>
    </location>
</feature>
<keyword evidence="4" id="KW-0285">Flavoprotein</keyword>
<feature type="compositionally biased region" description="Basic residues" evidence="5">
    <location>
        <begin position="1511"/>
        <end position="1546"/>
    </location>
</feature>
<sequence>MRQGVHHMRQSVHHMRQSVHHNMVVSHLTQCYMVMWLVWAATLPTSASLPDVKLSSSDSSSWVSETVPHLSHGTTSGPTSGVEHNVTLDQLTKAAPVHNDSSGTDYRESVGTDEKNSDRVPLAIGIANREDRVLQDARDQNGDFMDRGTQSVVGDQDEACRSVEGGEVGCYTSGYIPKKLRQQPWERRLSLNTHGRMLNLNEEMRGARQQGTLEDIGKEPGAKVDLYQDAQPEKDDVEEYEKGKREIVEQTGDGTDNNFDEQVEENTREGVAMNEEVAEEQAEDVHVNDKTETAPEGETGTTEINKKTKEKMITLAEKWNGKGTEDDSLEEFNPEVVEYKLQRIMDYYNPELQGATNHEEQRSSVSLWRYLLNYVTGSWQDPPPTDQEPDIEKEEKHPCDGLPGDYNHWLLKSVLMEVVVVGGGVAGLAALKTLTDLNIKDLILLEATSRLGGRIKTLRHSNWVMDEGPDVIEGSDGNPIYKIAQELDTLGEPRTHIVMDDSVVTSHGEKVPLRTVEHHASIIQQLRHDVSQGALQDYYGRSLGDFYAHRFKELWSRESDADDRKASMYILHQEVSNKFGVNSWFNMSARDADNFISLGQDYTWKGGMDGLIQYLMDEIPQQQVRLLSPVCKVFWEISSRKNILVVTADGSSYLTDYLIVTLPLGVLRERHLETFVPALPNTFSRALQGVQSGAVNRISLGWVMPWWGNKPFSMQIFWKDYYFPKEMEWVSSIVQIRSLPHHQGQLEMTLTGEASLVMEKLDPETIISHLVTFLRTINRDFIVPLPLFFHRSRWCHNLWSRGSYQSFMTNTEASHHLQDRSALTPKLINAKGQQSLFFGGEHSSSDRYGTVDGALLSGARAAHWVVEEHIRRSTKKFRKGSKTSRIIPQNNKPVNYYEVFQNSTMFYHWNGTYSDSEYTSERQDKNKNAKVKSKKIKQERRRIKKIKQQIKRSQQLFKGQQHEPLKMAHHNEKHIITHVPQYVNFNNGSQLLTILPMNLVNGKLNQSVDDKSTKTTIVYTDKEAKIPVEGDISQLSRIIDALRLDDAESRGKSSSVPSPEIDIQTLIDHLNPEVDSKDKRHRQSKICTSNKCKSQRKTRRNKNNKKSKRKNKNKSETKQRSKKNKTKKKQQASEQELPSLQKNSHEHSHQIAAGDIKYSAPFRVDPSNIHFYHLYKNPNLHHGIHSSELFSNMYSKTGSPVHIFEVADTSKLPDTKPSVITSAYVKAENLKSQQQISGFDTYSSHHSLNLDPDRSQFNIASLSQRINAPQHGSIIQSFSSQLTPHLTSKTDTFPNLQNSQALIDHDSGVKIHPNQFTPSYITPNQQGPQMHSTSNQQSLSIQLNNPQNTARPLHITQNSNSIGNSNVYSQQNPDFKMSHIQASNTKITEGQTSGFTQQHNHQNFGPPSENRISGVFYGQIEKNNRQHVGQNSHQTFVDSLEKKIYPTEQLNTDTMYNIQKPSSLVEDQGSEKFSPDSFFTNEKFPQIYSGHDSKNDNIKTQPTLPFLYRIKLKRRQNKRRRNEIKKKRNKQRGNTLHKRTKVKPSQHRYINSDQPAPHSKSEKEMDDVGKVEKYNEEKLANSTVSLDNVGQNQKDLEKREYIVKNYPSNIQPLHLYSHFPVIHPLPYTGSLVKNYSTLLIPPRKVEFKEVTHKYSEMLNAEKQEVIPVLEAHNHSLSVPQQDKTKGDDIRTRPYSKLLQEYKITASEMLPLKGIINGQPVDEVEIKSLPGNNTSFTDMLKDKNSLSDKNKDVEDRQNLDATVKPVQEET</sequence>
<feature type="compositionally biased region" description="Basic and acidic residues" evidence="5">
    <location>
        <begin position="283"/>
        <end position="293"/>
    </location>
</feature>
<feature type="binding site" evidence="3">
    <location>
        <begin position="446"/>
        <end position="447"/>
    </location>
    <ligand>
        <name>FAD</name>
        <dbReference type="ChEBI" id="CHEBI:57692"/>
    </ligand>
</feature>
<dbReference type="InterPro" id="IPR002937">
    <property type="entry name" value="Amino_oxidase"/>
</dbReference>
<feature type="binding site" evidence="3">
    <location>
        <position position="630"/>
    </location>
    <ligand>
        <name>FAD</name>
        <dbReference type="ChEBI" id="CHEBI:57692"/>
    </ligand>
</feature>
<feature type="region of interest" description="Disordered" evidence="5">
    <location>
        <begin position="1309"/>
        <end position="1371"/>
    </location>
</feature>
<keyword evidence="8" id="KW-1185">Reference proteome</keyword>
<feature type="compositionally biased region" description="Low complexity" evidence="5">
    <location>
        <begin position="294"/>
        <end position="303"/>
    </location>
</feature>
<evidence type="ECO:0000259" key="6">
    <source>
        <dbReference type="Pfam" id="PF01593"/>
    </source>
</evidence>
<evidence type="ECO:0000256" key="3">
    <source>
        <dbReference type="PIRSR" id="PIRSR601613-1"/>
    </source>
</evidence>
<feature type="region of interest" description="Disordered" evidence="5">
    <location>
        <begin position="1071"/>
        <end position="1150"/>
    </location>
</feature>
<evidence type="ECO:0000313" key="8">
    <source>
        <dbReference type="Proteomes" id="UP001445076"/>
    </source>
</evidence>
<dbReference type="GO" id="GO:0008131">
    <property type="term" value="F:primary methylamine oxidase activity"/>
    <property type="evidence" value="ECO:0007669"/>
    <property type="project" value="UniProtKB-ARBA"/>
</dbReference>
<protein>
    <recommendedName>
        <fullName evidence="4">Amine oxidase</fullName>
        <ecNumber evidence="4">1.4.3.-</ecNumber>
    </recommendedName>
</protein>
<feature type="compositionally biased region" description="Polar residues" evidence="5">
    <location>
        <begin position="1132"/>
        <end position="1142"/>
    </location>
</feature>
<feature type="compositionally biased region" description="Basic residues" evidence="5">
    <location>
        <begin position="928"/>
        <end position="943"/>
    </location>
</feature>
<feature type="compositionally biased region" description="Basic and acidic residues" evidence="5">
    <location>
        <begin position="1738"/>
        <end position="1757"/>
    </location>
</feature>
<proteinExistence type="inferred from homology"/>
<name>A0AAW0XWN4_CHEQU</name>
<evidence type="ECO:0000256" key="1">
    <source>
        <dbReference type="ARBA" id="ARBA00001974"/>
    </source>
</evidence>
<dbReference type="InterPro" id="IPR036188">
    <property type="entry name" value="FAD/NAD-bd_sf"/>
</dbReference>
<feature type="region of interest" description="Disordered" evidence="5">
    <location>
        <begin position="917"/>
        <end position="943"/>
    </location>
</feature>
<gene>
    <name evidence="7" type="ORF">OTU49_001223</name>
</gene>
<feature type="domain" description="Amine oxidase" evidence="6">
    <location>
        <begin position="425"/>
        <end position="862"/>
    </location>
</feature>
<dbReference type="InterPro" id="IPR050281">
    <property type="entry name" value="Flavin_monoamine_oxidase"/>
</dbReference>
<feature type="compositionally biased region" description="Basic residues" evidence="5">
    <location>
        <begin position="1120"/>
        <end position="1130"/>
    </location>
</feature>
<accession>A0AAW0XWN4</accession>
<dbReference type="SUPFAM" id="SSF51905">
    <property type="entry name" value="FAD/NAD(P)-binding domain"/>
    <property type="match status" value="1"/>
</dbReference>
<feature type="region of interest" description="Disordered" evidence="5">
    <location>
        <begin position="1511"/>
        <end position="1568"/>
    </location>
</feature>
<dbReference type="EMBL" id="JARKIK010000024">
    <property type="protein sequence ID" value="KAK8743708.1"/>
    <property type="molecule type" value="Genomic_DNA"/>
</dbReference>
<dbReference type="PANTHER" id="PTHR10742">
    <property type="entry name" value="FLAVIN MONOAMINE OXIDASE"/>
    <property type="match status" value="1"/>
</dbReference>
<evidence type="ECO:0000256" key="5">
    <source>
        <dbReference type="SAM" id="MobiDB-lite"/>
    </source>
</evidence>
<dbReference type="PANTHER" id="PTHR10742:SF416">
    <property type="entry name" value="SPERMINE OXIDASE"/>
    <property type="match status" value="1"/>
</dbReference>
<feature type="compositionally biased region" description="Basic residues" evidence="5">
    <location>
        <begin position="1093"/>
        <end position="1112"/>
    </location>
</feature>
<evidence type="ECO:0000313" key="7">
    <source>
        <dbReference type="EMBL" id="KAK8743708.1"/>
    </source>
</evidence>
<comment type="similarity">
    <text evidence="4">Belongs to the flavin monoamine oxidase family.</text>
</comment>
<feature type="compositionally biased region" description="Basic and acidic residues" evidence="5">
    <location>
        <begin position="1559"/>
        <end position="1568"/>
    </location>
</feature>
<evidence type="ECO:0000256" key="2">
    <source>
        <dbReference type="ARBA" id="ARBA00023002"/>
    </source>
</evidence>
<reference evidence="7 8" key="1">
    <citation type="journal article" date="2024" name="BMC Genomics">
        <title>Genome assembly of redclaw crayfish (Cherax quadricarinatus) provides insights into its immune adaptation and hypoxia tolerance.</title>
        <authorList>
            <person name="Liu Z."/>
            <person name="Zheng J."/>
            <person name="Li H."/>
            <person name="Fang K."/>
            <person name="Wang S."/>
            <person name="He J."/>
            <person name="Zhou D."/>
            <person name="Weng S."/>
            <person name="Chi M."/>
            <person name="Gu Z."/>
            <person name="He J."/>
            <person name="Li F."/>
            <person name="Wang M."/>
        </authorList>
    </citation>
    <scope>NUCLEOTIDE SEQUENCE [LARGE SCALE GENOMIC DNA]</scope>
    <source>
        <strain evidence="7">ZL_2023a</strain>
    </source>
</reference>
<dbReference type="Gene3D" id="3.50.50.60">
    <property type="entry name" value="FAD/NAD(P)-binding domain"/>
    <property type="match status" value="1"/>
</dbReference>
<dbReference type="SUPFAM" id="SSF54373">
    <property type="entry name" value="FAD-linked reductases, C-terminal domain"/>
    <property type="match status" value="1"/>
</dbReference>
<evidence type="ECO:0000256" key="4">
    <source>
        <dbReference type="RuleBase" id="RU362067"/>
    </source>
</evidence>
<dbReference type="PRINTS" id="PR00757">
    <property type="entry name" value="AMINEOXDASEF"/>
</dbReference>
<dbReference type="Gene3D" id="3.90.660.10">
    <property type="match status" value="1"/>
</dbReference>
<feature type="region of interest" description="Disordered" evidence="5">
    <location>
        <begin position="1729"/>
        <end position="1769"/>
    </location>
</feature>
<comment type="caution">
    <text evidence="7">The sequence shown here is derived from an EMBL/GenBank/DDBJ whole genome shotgun (WGS) entry which is preliminary data.</text>
</comment>
<dbReference type="InterPro" id="IPR001613">
    <property type="entry name" value="Flavin_amine_oxidase"/>
</dbReference>
<dbReference type="EC" id="1.4.3.-" evidence="4"/>
<keyword evidence="4" id="KW-0274">FAD</keyword>
<feature type="region of interest" description="Disordered" evidence="5">
    <location>
        <begin position="278"/>
        <end position="307"/>
    </location>
</feature>
<feature type="compositionally biased region" description="Polar residues" evidence="5">
    <location>
        <begin position="1314"/>
        <end position="1371"/>
    </location>
</feature>
<dbReference type="Pfam" id="PF01593">
    <property type="entry name" value="Amino_oxidase"/>
    <property type="match status" value="1"/>
</dbReference>
<organism evidence="7 8">
    <name type="scientific">Cherax quadricarinatus</name>
    <name type="common">Australian red claw crayfish</name>
    <dbReference type="NCBI Taxonomy" id="27406"/>
    <lineage>
        <taxon>Eukaryota</taxon>
        <taxon>Metazoa</taxon>
        <taxon>Ecdysozoa</taxon>
        <taxon>Arthropoda</taxon>
        <taxon>Crustacea</taxon>
        <taxon>Multicrustacea</taxon>
        <taxon>Malacostraca</taxon>
        <taxon>Eumalacostraca</taxon>
        <taxon>Eucarida</taxon>
        <taxon>Decapoda</taxon>
        <taxon>Pleocyemata</taxon>
        <taxon>Astacidea</taxon>
        <taxon>Parastacoidea</taxon>
        <taxon>Parastacidae</taxon>
        <taxon>Cherax</taxon>
    </lineage>
</organism>
<keyword evidence="2 4" id="KW-0560">Oxidoreductase</keyword>
<dbReference type="GO" id="GO:0046592">
    <property type="term" value="F:polyamine oxidase activity"/>
    <property type="evidence" value="ECO:0007669"/>
    <property type="project" value="TreeGrafter"/>
</dbReference>